<dbReference type="Gene3D" id="1.10.260.40">
    <property type="entry name" value="lambda repressor-like DNA-binding domains"/>
    <property type="match status" value="1"/>
</dbReference>
<dbReference type="Proteomes" id="UP000677413">
    <property type="component" value="Unassembled WGS sequence"/>
</dbReference>
<dbReference type="RefSeq" id="WP_210894680.1">
    <property type="nucleotide sequence ID" value="NZ_JAGPYQ010000004.1"/>
</dbReference>
<accession>A0A940Y5R1</accession>
<dbReference type="InterPro" id="IPR010982">
    <property type="entry name" value="Lambda_DNA-bd_dom_sf"/>
</dbReference>
<proteinExistence type="predicted"/>
<name>A0A940Y5R1_9ACTN</name>
<dbReference type="SUPFAM" id="SSF47413">
    <property type="entry name" value="lambda repressor-like DNA-binding domains"/>
    <property type="match status" value="1"/>
</dbReference>
<dbReference type="InterPro" id="IPR001387">
    <property type="entry name" value="Cro/C1-type_HTH"/>
</dbReference>
<feature type="domain" description="HTH cro/C1-type" evidence="1">
    <location>
        <begin position="1"/>
        <end position="45"/>
    </location>
</feature>
<organism evidence="2 3">
    <name type="scientific">Streptomyces liliiviolaceus</name>
    <dbReference type="NCBI Taxonomy" id="2823109"/>
    <lineage>
        <taxon>Bacteria</taxon>
        <taxon>Bacillati</taxon>
        <taxon>Actinomycetota</taxon>
        <taxon>Actinomycetes</taxon>
        <taxon>Kitasatosporales</taxon>
        <taxon>Streptomycetaceae</taxon>
        <taxon>Streptomyces</taxon>
    </lineage>
</organism>
<dbReference type="GO" id="GO:0003677">
    <property type="term" value="F:DNA binding"/>
    <property type="evidence" value="ECO:0007669"/>
    <property type="project" value="InterPro"/>
</dbReference>
<comment type="caution">
    <text evidence="2">The sequence shown here is derived from an EMBL/GenBank/DDBJ whole genome shotgun (WGS) entry which is preliminary data.</text>
</comment>
<dbReference type="Pfam" id="PF13560">
    <property type="entry name" value="HTH_31"/>
    <property type="match status" value="1"/>
</dbReference>
<dbReference type="AlphaFoldDB" id="A0A940Y5R1"/>
<keyword evidence="3" id="KW-1185">Reference proteome</keyword>
<gene>
    <name evidence="2" type="ORF">J8N05_47000</name>
</gene>
<evidence type="ECO:0000313" key="3">
    <source>
        <dbReference type="Proteomes" id="UP000677413"/>
    </source>
</evidence>
<dbReference type="EMBL" id="JAGPYQ010000004">
    <property type="protein sequence ID" value="MBQ0855710.1"/>
    <property type="molecule type" value="Genomic_DNA"/>
</dbReference>
<sequence>MTQDEVAEVFGVTRVAFHRWETGQAKPYRRRLEAYARLLNGWAEKYPAEIASRSALTRQAG</sequence>
<dbReference type="CDD" id="cd00093">
    <property type="entry name" value="HTH_XRE"/>
    <property type="match status" value="1"/>
</dbReference>
<reference evidence="2 3" key="1">
    <citation type="submission" date="2021-04" db="EMBL/GenBank/DDBJ databases">
        <authorList>
            <person name="Tang X."/>
            <person name="Zhou X."/>
            <person name="Chen X."/>
            <person name="Cernava T."/>
            <person name="Zhang C."/>
        </authorList>
    </citation>
    <scope>NUCLEOTIDE SEQUENCE [LARGE SCALE GENOMIC DNA]</scope>
    <source>
        <strain evidence="2 3">BH-SS-21</strain>
        <plasmid evidence="2">p1</plasmid>
    </source>
</reference>
<keyword evidence="2" id="KW-0614">Plasmid</keyword>
<protein>
    <submittedName>
        <fullName evidence="2">Helix-turn-helix transcriptional regulator</fullName>
    </submittedName>
</protein>
<dbReference type="PROSITE" id="PS50943">
    <property type="entry name" value="HTH_CROC1"/>
    <property type="match status" value="1"/>
</dbReference>
<evidence type="ECO:0000259" key="1">
    <source>
        <dbReference type="PROSITE" id="PS50943"/>
    </source>
</evidence>
<evidence type="ECO:0000313" key="2">
    <source>
        <dbReference type="EMBL" id="MBQ0855710.1"/>
    </source>
</evidence>
<geneLocation type="plasmid" evidence="2">
    <name>p1</name>
</geneLocation>